<dbReference type="EMBL" id="JANFAV010000016">
    <property type="protein sequence ID" value="MCW6536782.1"/>
    <property type="molecule type" value="Genomic_DNA"/>
</dbReference>
<dbReference type="InterPro" id="IPR011704">
    <property type="entry name" value="ATPase_dyneun-rel_AAA"/>
</dbReference>
<proteinExistence type="predicted"/>
<organism evidence="2 3">
    <name type="scientific">Sphingomonas lycopersici</name>
    <dbReference type="NCBI Taxonomy" id="2951807"/>
    <lineage>
        <taxon>Bacteria</taxon>
        <taxon>Pseudomonadati</taxon>
        <taxon>Pseudomonadota</taxon>
        <taxon>Alphaproteobacteria</taxon>
        <taxon>Sphingomonadales</taxon>
        <taxon>Sphingomonadaceae</taxon>
        <taxon>Sphingomonas</taxon>
    </lineage>
</organism>
<gene>
    <name evidence="2" type="ORF">NEE01_18550</name>
</gene>
<dbReference type="InterPro" id="IPR058807">
    <property type="entry name" value="ScoMcrA_N"/>
</dbReference>
<dbReference type="Gene3D" id="3.40.50.300">
    <property type="entry name" value="P-loop containing nucleotide triphosphate hydrolases"/>
    <property type="match status" value="1"/>
</dbReference>
<sequence>MNEAKFRAWLEENYSPNTVSTKLSEARQLSKAYGDLDALYDADRLAGVMESLRYTAADKAADLPNPSKVKLTSDLYRDLSNLRTTVNYYRRFRGDSQPRPDAGAVQKAMDECATIGLEPFLESYGFGKVATIDYWVMRDGTRFPSKAIFGAAHQFMPNGSPVDGKSCNGTTAREHLASLGFEIVKGPAGQGKPGNHPFLLFDAQGEAFKPVRNGERDGRSVFTIKPLGATNEVKEAVKVETVAEVARAMLVEGLLARVQSVHGGQVNFTGYAKRKLVRYELDPAVAAEIGVPPHGQVGDIATPDAASSPIDEQGAPKMPDPVNLILYGPPGTGKTFATAAEAVRLCGEAVPENRAELMKLYRLLQHKGRIGFVTFHQTFSYEDFVEGLRPVTGGKGEGGGDSAGFSLQPQDGIFKLIADLAASNRGKTLDGSKPTIDRSRKIFKMSLGRSWASEDDAIYQDAINGGYVVLGWGGEVDWSDPRYDDWAAIKERWRQDHPDASGNDPNMSQMYAFRINMQIGSLVVISDGNRKFRAIGEIEGPYQFVPGPNGEYNHRRKVKWLWRGDESLPRELIYDKELSQVSAYQLNSQHVNWDGLEQVVAGGDSRVPAGEPEPFVLIIDEINRANISKVFGELITLIEPDKRLGMPNALTVKLPYSKQEFGVPANLHIIGTMNTADRSIALLDTALRRRFRFKELAPDETLLPESLDGIPLRQVLRTINDRIEYLIDREHRIGHAFFIGCGDKDAVDAVMRDKVIPLLQEYFFEDWSRVAAVLGEPKGKGGGFLDCRKIKDPTGEGGEDRESWSVRKTFELDAYRRLIGKPIEEVPAEADDLGGVEDEA</sequence>
<dbReference type="Proteomes" id="UP001165565">
    <property type="component" value="Unassembled WGS sequence"/>
</dbReference>
<comment type="caution">
    <text evidence="2">The sequence shown here is derived from an EMBL/GenBank/DDBJ whole genome shotgun (WGS) entry which is preliminary data.</text>
</comment>
<accession>A0AA41ZA73</accession>
<dbReference type="Pfam" id="PF26345">
    <property type="entry name" value="ScoMcrA_N"/>
    <property type="match status" value="1"/>
</dbReference>
<dbReference type="RefSeq" id="WP_265270529.1">
    <property type="nucleotide sequence ID" value="NZ_JANFAV010000016.1"/>
</dbReference>
<dbReference type="InterPro" id="IPR027417">
    <property type="entry name" value="P-loop_NTPase"/>
</dbReference>
<dbReference type="SUPFAM" id="SSF52540">
    <property type="entry name" value="P-loop containing nucleoside triphosphate hydrolases"/>
    <property type="match status" value="1"/>
</dbReference>
<evidence type="ECO:0000313" key="2">
    <source>
        <dbReference type="EMBL" id="MCW6536782.1"/>
    </source>
</evidence>
<evidence type="ECO:0000259" key="1">
    <source>
        <dbReference type="SMART" id="SM00382"/>
    </source>
</evidence>
<dbReference type="SMART" id="SM00382">
    <property type="entry name" value="AAA"/>
    <property type="match status" value="1"/>
</dbReference>
<dbReference type="InterPro" id="IPR003593">
    <property type="entry name" value="AAA+_ATPase"/>
</dbReference>
<reference evidence="2" key="1">
    <citation type="submission" date="2022-06" db="EMBL/GenBank/DDBJ databases">
        <title>Sphingomonas sp. nov. isolated from rhizosphere soil of tomato.</title>
        <authorList>
            <person name="Dong H."/>
            <person name="Gao R."/>
        </authorList>
    </citation>
    <scope>NUCLEOTIDE SEQUENCE</scope>
    <source>
        <strain evidence="2">MMSM24</strain>
    </source>
</reference>
<evidence type="ECO:0000313" key="3">
    <source>
        <dbReference type="Proteomes" id="UP001165565"/>
    </source>
</evidence>
<dbReference type="PANTHER" id="PTHR37291:SF1">
    <property type="entry name" value="TYPE IV METHYL-DIRECTED RESTRICTION ENZYME ECOKMCRB SUBUNIT"/>
    <property type="match status" value="1"/>
</dbReference>
<dbReference type="Pfam" id="PF07728">
    <property type="entry name" value="AAA_5"/>
    <property type="match status" value="1"/>
</dbReference>
<dbReference type="InterPro" id="IPR052934">
    <property type="entry name" value="Methyl-DNA_Rec/Restrict_Enz"/>
</dbReference>
<dbReference type="GO" id="GO:0005524">
    <property type="term" value="F:ATP binding"/>
    <property type="evidence" value="ECO:0007669"/>
    <property type="project" value="InterPro"/>
</dbReference>
<keyword evidence="3" id="KW-1185">Reference proteome</keyword>
<name>A0AA41ZA73_9SPHN</name>
<dbReference type="PANTHER" id="PTHR37291">
    <property type="entry name" value="5-METHYLCYTOSINE-SPECIFIC RESTRICTION ENZYME B"/>
    <property type="match status" value="1"/>
</dbReference>
<protein>
    <submittedName>
        <fullName evidence="2">AAA family ATPase</fullName>
    </submittedName>
</protein>
<dbReference type="AlphaFoldDB" id="A0AA41ZA73"/>
<dbReference type="GO" id="GO:0016887">
    <property type="term" value="F:ATP hydrolysis activity"/>
    <property type="evidence" value="ECO:0007669"/>
    <property type="project" value="InterPro"/>
</dbReference>
<feature type="domain" description="AAA+ ATPase" evidence="1">
    <location>
        <begin position="320"/>
        <end position="701"/>
    </location>
</feature>